<sequence length="140" mass="16495">MNPILQYLNTYRRKGGLYFIKPKDKEILQQICLKTGYTYTSEIAYIGKAEVTKTSDLFCRAKQEMGWSNFEGATFVKKIGLFLDFDVKDKKNKELREKTKSFIHSNFNIECIVFDENTNIQLIETEYIKKLKPCLNNKKR</sequence>
<dbReference type="EMBL" id="FNEO01000001">
    <property type="protein sequence ID" value="SDI90784.1"/>
    <property type="molecule type" value="Genomic_DNA"/>
</dbReference>
<dbReference type="RefSeq" id="WP_066326913.1">
    <property type="nucleotide sequence ID" value="NZ_BJVF01000001.1"/>
</dbReference>
<protein>
    <recommendedName>
        <fullName evidence="1">GIY-YIG catalytic domain-containing protein</fullName>
    </recommendedName>
</protein>
<reference evidence="5" key="1">
    <citation type="submission" date="2016-03" db="EMBL/GenBank/DDBJ databases">
        <title>Draft genome sequence of Paenibacillus glacialis DSM 22343.</title>
        <authorList>
            <person name="Shin S.-K."/>
            <person name="Yi H."/>
        </authorList>
    </citation>
    <scope>NUCLEOTIDE SEQUENCE [LARGE SCALE GENOMIC DNA]</scope>
    <source>
        <strain evidence="5">NBRC 105008</strain>
    </source>
</reference>
<dbReference type="STRING" id="551990.SAMN05192550_1122"/>
<evidence type="ECO:0000313" key="3">
    <source>
        <dbReference type="EMBL" id="OCB72386.1"/>
    </source>
</evidence>
<dbReference type="EMBL" id="LVEO01000013">
    <property type="protein sequence ID" value="OCB72386.1"/>
    <property type="molecule type" value="Genomic_DNA"/>
</dbReference>
<comment type="caution">
    <text evidence="3">The sequence shown here is derived from an EMBL/GenBank/DDBJ whole genome shotgun (WGS) entry which is preliminary data.</text>
</comment>
<evidence type="ECO:0000313" key="6">
    <source>
        <dbReference type="Proteomes" id="UP000182367"/>
    </source>
</evidence>
<evidence type="ECO:0000259" key="1">
    <source>
        <dbReference type="Pfam" id="PF20815"/>
    </source>
</evidence>
<name>A0A1B9DRS2_9FLAO</name>
<dbReference type="AlphaFoldDB" id="A0A1B9DRS2"/>
<dbReference type="Pfam" id="PF20815">
    <property type="entry name" value="GIY_YIG_2"/>
    <property type="match status" value="1"/>
</dbReference>
<dbReference type="Proteomes" id="UP000182367">
    <property type="component" value="Unassembled WGS sequence"/>
</dbReference>
<dbReference type="OrthoDB" id="9813995at2"/>
<reference evidence="3" key="2">
    <citation type="submission" date="2016-03" db="EMBL/GenBank/DDBJ databases">
        <authorList>
            <person name="Ploux O."/>
        </authorList>
    </citation>
    <scope>NUCLEOTIDE SEQUENCE</scope>
    <source>
        <strain evidence="3">NBRC 105008</strain>
    </source>
</reference>
<proteinExistence type="predicted"/>
<dbReference type="Proteomes" id="UP000093226">
    <property type="component" value="Unassembled WGS sequence"/>
</dbReference>
<reference evidence="2 7" key="4">
    <citation type="submission" date="2019-07" db="EMBL/GenBank/DDBJ databases">
        <title>Whole genome shotgun sequence of Flavobacterium glycines NBRC 105008.</title>
        <authorList>
            <person name="Hosoyama A."/>
            <person name="Uohara A."/>
            <person name="Ohji S."/>
            <person name="Ichikawa N."/>
        </authorList>
    </citation>
    <scope>NUCLEOTIDE SEQUENCE [LARGE SCALE GENOMIC DNA]</scope>
    <source>
        <strain evidence="2 7">NBRC 105008</strain>
    </source>
</reference>
<dbReference type="InterPro" id="IPR049311">
    <property type="entry name" value="GIY_YIG_cat"/>
</dbReference>
<keyword evidence="6" id="KW-1185">Reference proteome</keyword>
<feature type="domain" description="GIY-YIG catalytic" evidence="1">
    <location>
        <begin position="16"/>
        <end position="138"/>
    </location>
</feature>
<organism evidence="3 5">
    <name type="scientific">Flavobacterium glycines</name>
    <dbReference type="NCBI Taxonomy" id="551990"/>
    <lineage>
        <taxon>Bacteria</taxon>
        <taxon>Pseudomonadati</taxon>
        <taxon>Bacteroidota</taxon>
        <taxon>Flavobacteriia</taxon>
        <taxon>Flavobacteriales</taxon>
        <taxon>Flavobacteriaceae</taxon>
        <taxon>Flavobacterium</taxon>
    </lineage>
</organism>
<dbReference type="EMBL" id="BJVF01000001">
    <property type="protein sequence ID" value="GEL09861.1"/>
    <property type="molecule type" value="Genomic_DNA"/>
</dbReference>
<gene>
    <name evidence="3" type="ORF">FBGL_06965</name>
    <name evidence="2" type="ORF">FGL01_06000</name>
    <name evidence="4" type="ORF">SAMN05192550_1122</name>
</gene>
<evidence type="ECO:0000313" key="2">
    <source>
        <dbReference type="EMBL" id="GEL09861.1"/>
    </source>
</evidence>
<accession>A0A1B9DRS2</accession>
<dbReference type="Proteomes" id="UP000321579">
    <property type="component" value="Unassembled WGS sequence"/>
</dbReference>
<reference evidence="4 6" key="3">
    <citation type="submission" date="2016-10" db="EMBL/GenBank/DDBJ databases">
        <authorList>
            <person name="Varghese N."/>
            <person name="Submissions S."/>
        </authorList>
    </citation>
    <scope>NUCLEOTIDE SEQUENCE [LARGE SCALE GENOMIC DNA]</scope>
    <source>
        <strain evidence="4 6">Gm-149</strain>
    </source>
</reference>
<evidence type="ECO:0000313" key="4">
    <source>
        <dbReference type="EMBL" id="SDI90784.1"/>
    </source>
</evidence>
<evidence type="ECO:0000313" key="5">
    <source>
        <dbReference type="Proteomes" id="UP000093226"/>
    </source>
</evidence>
<evidence type="ECO:0000313" key="7">
    <source>
        <dbReference type="Proteomes" id="UP000321579"/>
    </source>
</evidence>